<feature type="transmembrane region" description="Helical" evidence="6">
    <location>
        <begin position="58"/>
        <end position="79"/>
    </location>
</feature>
<gene>
    <name evidence="8" type="ORF">FKR84_06535</name>
</gene>
<feature type="transmembrane region" description="Helical" evidence="6">
    <location>
        <begin position="173"/>
        <end position="193"/>
    </location>
</feature>
<keyword evidence="9" id="KW-1185">Reference proteome</keyword>
<evidence type="ECO:0000313" key="9">
    <source>
        <dbReference type="Proteomes" id="UP000317169"/>
    </source>
</evidence>
<keyword evidence="2 6" id="KW-1003">Cell membrane</keyword>
<evidence type="ECO:0000256" key="2">
    <source>
        <dbReference type="ARBA" id="ARBA00022475"/>
    </source>
</evidence>
<accession>A0A507ZTJ0</accession>
<dbReference type="Proteomes" id="UP000317169">
    <property type="component" value="Unassembled WGS sequence"/>
</dbReference>
<organism evidence="8 9">
    <name type="scientific">Haloflavibacter putidus</name>
    <dbReference type="NCBI Taxonomy" id="2576776"/>
    <lineage>
        <taxon>Bacteria</taxon>
        <taxon>Pseudomonadati</taxon>
        <taxon>Bacteroidota</taxon>
        <taxon>Flavobacteriia</taxon>
        <taxon>Flavobacteriales</taxon>
        <taxon>Flavobacteriaceae</taxon>
        <taxon>Haloflavibacter</taxon>
    </lineage>
</organism>
<evidence type="ECO:0000256" key="6">
    <source>
        <dbReference type="RuleBase" id="RU366058"/>
    </source>
</evidence>
<comment type="subcellular location">
    <subcellularLocation>
        <location evidence="1 6">Cell membrane</location>
        <topology evidence="1 6">Multi-pass membrane protein</topology>
    </subcellularLocation>
</comment>
<evidence type="ECO:0000259" key="7">
    <source>
        <dbReference type="Pfam" id="PF09335"/>
    </source>
</evidence>
<keyword evidence="4 6" id="KW-1133">Transmembrane helix</keyword>
<protein>
    <recommendedName>
        <fullName evidence="6">TVP38/TMEM64 family membrane protein</fullName>
    </recommendedName>
</protein>
<comment type="caution">
    <text evidence="8">The sequence shown here is derived from an EMBL/GenBank/DDBJ whole genome shotgun (WGS) entry which is preliminary data.</text>
</comment>
<dbReference type="InterPro" id="IPR015414">
    <property type="entry name" value="TMEM64"/>
</dbReference>
<sequence>MKASNIAKYSSLFFTIGLLLILTILYFVLPEFQSSVKELWDALLTGEQERISEVVKGFGAWGVVALILLMVFQMFLVIFPSWLPMIIAALVYGFFPSILISSAGVFLASTIGYSIGHGISESALERFIKEKTFKKLKFWVSNYGFWSVVLFRVSPFLSNDAISILAGGLQMRYLKFITATMLGIIPLATGVAYFAHDIDQLKSGLYWIGGAGILIYAAFVYIDYRKRKKKG</sequence>
<dbReference type="EMBL" id="VIAR01000005">
    <property type="protein sequence ID" value="TQD39048.1"/>
    <property type="molecule type" value="Genomic_DNA"/>
</dbReference>
<feature type="domain" description="VTT" evidence="7">
    <location>
        <begin position="79"/>
        <end position="194"/>
    </location>
</feature>
<keyword evidence="5 6" id="KW-0472">Membrane</keyword>
<evidence type="ECO:0000256" key="1">
    <source>
        <dbReference type="ARBA" id="ARBA00004651"/>
    </source>
</evidence>
<evidence type="ECO:0000256" key="5">
    <source>
        <dbReference type="ARBA" id="ARBA00023136"/>
    </source>
</evidence>
<dbReference type="GO" id="GO:0005886">
    <property type="term" value="C:plasma membrane"/>
    <property type="evidence" value="ECO:0007669"/>
    <property type="project" value="UniProtKB-SubCell"/>
</dbReference>
<feature type="transmembrane region" description="Helical" evidence="6">
    <location>
        <begin position="86"/>
        <end position="116"/>
    </location>
</feature>
<feature type="transmembrane region" description="Helical" evidence="6">
    <location>
        <begin position="12"/>
        <end position="29"/>
    </location>
</feature>
<keyword evidence="3 6" id="KW-0812">Transmembrane</keyword>
<dbReference type="RefSeq" id="WP_141421496.1">
    <property type="nucleotide sequence ID" value="NZ_VIAR01000005.1"/>
</dbReference>
<dbReference type="InterPro" id="IPR032816">
    <property type="entry name" value="VTT_dom"/>
</dbReference>
<dbReference type="Pfam" id="PF09335">
    <property type="entry name" value="VTT_dom"/>
    <property type="match status" value="1"/>
</dbReference>
<proteinExistence type="inferred from homology"/>
<dbReference type="OrthoDB" id="9812980at2"/>
<feature type="transmembrane region" description="Helical" evidence="6">
    <location>
        <begin position="205"/>
        <end position="224"/>
    </location>
</feature>
<name>A0A507ZTJ0_9FLAO</name>
<dbReference type="PANTHER" id="PTHR12677">
    <property type="entry name" value="GOLGI APPARATUS MEMBRANE PROTEIN TVP38-RELATED"/>
    <property type="match status" value="1"/>
</dbReference>
<evidence type="ECO:0000256" key="4">
    <source>
        <dbReference type="ARBA" id="ARBA00022989"/>
    </source>
</evidence>
<evidence type="ECO:0000313" key="8">
    <source>
        <dbReference type="EMBL" id="TQD39048.1"/>
    </source>
</evidence>
<dbReference type="PANTHER" id="PTHR12677:SF59">
    <property type="entry name" value="GOLGI APPARATUS MEMBRANE PROTEIN TVP38-RELATED"/>
    <property type="match status" value="1"/>
</dbReference>
<dbReference type="AlphaFoldDB" id="A0A507ZTJ0"/>
<comment type="similarity">
    <text evidence="6">Belongs to the TVP38/TMEM64 family.</text>
</comment>
<reference evidence="8 9" key="1">
    <citation type="submission" date="2019-06" db="EMBL/GenBank/DDBJ databases">
        <title>Flavibacter putida gen. nov., sp. nov., a novel marine bacterium of the family Flavobacteriaceae isolated from coastal seawater.</title>
        <authorList>
            <person name="Feng X."/>
        </authorList>
    </citation>
    <scope>NUCLEOTIDE SEQUENCE [LARGE SCALE GENOMIC DNA]</scope>
    <source>
        <strain evidence="8 9">PLHSN227</strain>
    </source>
</reference>
<evidence type="ECO:0000256" key="3">
    <source>
        <dbReference type="ARBA" id="ARBA00022692"/>
    </source>
</evidence>